<name>A0BL99_PARTE</name>
<dbReference type="SMART" id="SM00320">
    <property type="entry name" value="WD40"/>
    <property type="match status" value="4"/>
</dbReference>
<dbReference type="PROSITE" id="PS50082">
    <property type="entry name" value="WD_REPEATS_2"/>
    <property type="match status" value="1"/>
</dbReference>
<keyword evidence="2" id="KW-0175">Coiled coil</keyword>
<dbReference type="InterPro" id="IPR015943">
    <property type="entry name" value="WD40/YVTN_repeat-like_dom_sf"/>
</dbReference>
<dbReference type="Gene3D" id="2.130.10.10">
    <property type="entry name" value="YVTN repeat-like/Quinoprotein amine dehydrogenase"/>
    <property type="match status" value="1"/>
</dbReference>
<dbReference type="SUPFAM" id="SSF50978">
    <property type="entry name" value="WD40 repeat-like"/>
    <property type="match status" value="1"/>
</dbReference>
<dbReference type="Proteomes" id="UP000000600">
    <property type="component" value="Unassembled WGS sequence"/>
</dbReference>
<dbReference type="OrthoDB" id="308737at2759"/>
<sequence>MSGEQINYCDIHQSEFVAIENGENEMEKRRLCLKCLANGHKRKVILIKDQIKNVQDIKSQFNSDRQKQIKGNLQYITELIEKISQLKDFYITQIKKIDELGEIWKQKIQIMGDSSIEQVNKQEENNQEQFLCFVNQLQNIQIQELSQNQIDIENQLLLLKEPEVLQDCIQIVKKVQFDTKIINIETQEKDQKLKLNIFCEEHKNQRVILFDLGKVDTQLKRLACLQCIDKKSSQNYQTVNFVHLKWNKIITKRQENMERNLRTLDLKVNSINKDIYSIQESIKQSFEQNHQKLDINYNQYKKDVEQSTCQMKIKWQQLSKEEILKIVEEISNTEEEQIYRDPLLQKYVNQEELVNQIIKENLLYLQACQLAQISKLNNPLLQNQIFDEITTLIQKTNSNLNNVFRTGVNSTQIQKEVQTKGQINNQNFTYKLMRESSVKEEQLCRAMAFNKDCSIVLVGCNDQIQVYEFRQERLKKNKDLKEHGGNVVALSFMKKSNQFISGSEGDGLIIIWSLNPNNEWLISEKLIEHSAGIRCLILNDNEDLIVSCDLDDTIFFWVKQQQQNQWILQQTINKQSVCALSINQQQNKLILCGQDDQILILEFQKSNKIWVAKQKVSKKGIRICFIEDNLFTIQTYQNEILEVYEMKNKSKFTKTKDVQVLRGQQEECPLFPQQYIKSKCLLVSKNCQYVNIIKIKENGEFITQQSIEFQSSKLYGCMSDDAQYLITWDNVSKEIQIRKHQEL</sequence>
<dbReference type="GO" id="GO:0097361">
    <property type="term" value="C:cytosolic [4Fe-4S] assembly targeting complex"/>
    <property type="evidence" value="ECO:0000318"/>
    <property type="project" value="GO_Central"/>
</dbReference>
<protein>
    <submittedName>
        <fullName evidence="3">Uncharacterized protein</fullName>
    </submittedName>
</protein>
<evidence type="ECO:0000256" key="2">
    <source>
        <dbReference type="SAM" id="Coils"/>
    </source>
</evidence>
<dbReference type="HOGENOM" id="CLU_019203_1_0_1"/>
<dbReference type="AlphaFoldDB" id="A0BL99"/>
<feature type="coiled-coil region" evidence="2">
    <location>
        <begin position="254"/>
        <end position="303"/>
    </location>
</feature>
<keyword evidence="4" id="KW-1185">Reference proteome</keyword>
<accession>A0BL99</accession>
<dbReference type="EMBL" id="CT868001">
    <property type="protein sequence ID" value="CAK59316.1"/>
    <property type="molecule type" value="Genomic_DNA"/>
</dbReference>
<proteinExistence type="predicted"/>
<dbReference type="Pfam" id="PF00400">
    <property type="entry name" value="WD40"/>
    <property type="match status" value="2"/>
</dbReference>
<dbReference type="PANTHER" id="PTHR19920">
    <property type="entry name" value="WD40 PROTEIN CIAO1"/>
    <property type="match status" value="1"/>
</dbReference>
<reference evidence="3 4" key="1">
    <citation type="journal article" date="2006" name="Nature">
        <title>Global trends of whole-genome duplications revealed by the ciliate Paramecium tetraurelia.</title>
        <authorList>
            <consortium name="Genoscope"/>
            <person name="Aury J.-M."/>
            <person name="Jaillon O."/>
            <person name="Duret L."/>
            <person name="Noel B."/>
            <person name="Jubin C."/>
            <person name="Porcel B.M."/>
            <person name="Segurens B."/>
            <person name="Daubin V."/>
            <person name="Anthouard V."/>
            <person name="Aiach N."/>
            <person name="Arnaiz O."/>
            <person name="Billaut A."/>
            <person name="Beisson J."/>
            <person name="Blanc I."/>
            <person name="Bouhouche K."/>
            <person name="Camara F."/>
            <person name="Duharcourt S."/>
            <person name="Guigo R."/>
            <person name="Gogendeau D."/>
            <person name="Katinka M."/>
            <person name="Keller A.-M."/>
            <person name="Kissmehl R."/>
            <person name="Klotz C."/>
            <person name="Koll F."/>
            <person name="Le Moue A."/>
            <person name="Lepere C."/>
            <person name="Malinsky S."/>
            <person name="Nowacki M."/>
            <person name="Nowak J.K."/>
            <person name="Plattner H."/>
            <person name="Poulain J."/>
            <person name="Ruiz F."/>
            <person name="Serrano V."/>
            <person name="Zagulski M."/>
            <person name="Dessen P."/>
            <person name="Betermier M."/>
            <person name="Weissenbach J."/>
            <person name="Scarpelli C."/>
            <person name="Schachter V."/>
            <person name="Sperling L."/>
            <person name="Meyer E."/>
            <person name="Cohen J."/>
            <person name="Wincker P."/>
        </authorList>
    </citation>
    <scope>NUCLEOTIDE SEQUENCE [LARGE SCALE GENOMIC DNA]</scope>
    <source>
        <strain evidence="3 4">Stock d4-2</strain>
    </source>
</reference>
<dbReference type="InParanoid" id="A0BL99"/>
<gene>
    <name evidence="3" type="ORF">GSPATT00029948001</name>
</gene>
<evidence type="ECO:0000313" key="4">
    <source>
        <dbReference type="Proteomes" id="UP000000600"/>
    </source>
</evidence>
<dbReference type="RefSeq" id="XP_001426714.1">
    <property type="nucleotide sequence ID" value="XM_001426677.1"/>
</dbReference>
<dbReference type="OMA" id="NIFCEEH"/>
<dbReference type="GeneID" id="5012498"/>
<dbReference type="InterPro" id="IPR036322">
    <property type="entry name" value="WD40_repeat_dom_sf"/>
</dbReference>
<organism evidence="3 4">
    <name type="scientific">Paramecium tetraurelia</name>
    <dbReference type="NCBI Taxonomy" id="5888"/>
    <lineage>
        <taxon>Eukaryota</taxon>
        <taxon>Sar</taxon>
        <taxon>Alveolata</taxon>
        <taxon>Ciliophora</taxon>
        <taxon>Intramacronucleata</taxon>
        <taxon>Oligohymenophorea</taxon>
        <taxon>Peniculida</taxon>
        <taxon>Parameciidae</taxon>
        <taxon>Paramecium</taxon>
    </lineage>
</organism>
<evidence type="ECO:0000313" key="3">
    <source>
        <dbReference type="EMBL" id="CAK59316.1"/>
    </source>
</evidence>
<dbReference type="KEGG" id="ptm:GSPATT00029948001"/>
<evidence type="ECO:0000256" key="1">
    <source>
        <dbReference type="PROSITE-ProRule" id="PRU00221"/>
    </source>
</evidence>
<keyword evidence="1" id="KW-0853">WD repeat</keyword>
<dbReference type="GO" id="GO:0016226">
    <property type="term" value="P:iron-sulfur cluster assembly"/>
    <property type="evidence" value="ECO:0000318"/>
    <property type="project" value="GO_Central"/>
</dbReference>
<dbReference type="PANTHER" id="PTHR19920:SF0">
    <property type="entry name" value="CYTOSOLIC IRON-SULFUR PROTEIN ASSEMBLY PROTEIN CIAO1-RELATED"/>
    <property type="match status" value="1"/>
</dbReference>
<dbReference type="InterPro" id="IPR001680">
    <property type="entry name" value="WD40_rpt"/>
</dbReference>
<dbReference type="STRING" id="5888.A0BL99"/>
<feature type="repeat" description="WD" evidence="1">
    <location>
        <begin position="526"/>
        <end position="557"/>
    </location>
</feature>